<dbReference type="Proteomes" id="UP000595857">
    <property type="component" value="Chromosome"/>
</dbReference>
<organism evidence="1 2">
    <name type="scientific">Devosia rhizoryzae</name>
    <dbReference type="NCBI Taxonomy" id="2774137"/>
    <lineage>
        <taxon>Bacteria</taxon>
        <taxon>Pseudomonadati</taxon>
        <taxon>Pseudomonadota</taxon>
        <taxon>Alphaproteobacteria</taxon>
        <taxon>Hyphomicrobiales</taxon>
        <taxon>Devosiaceae</taxon>
        <taxon>Devosia</taxon>
    </lineage>
</organism>
<reference evidence="1 2" key="1">
    <citation type="submission" date="2021-01" db="EMBL/GenBank/DDBJ databases">
        <title>Genome seq and assembly of Devosia sp. LEGU1.</title>
        <authorList>
            <person name="Chhetri G."/>
        </authorList>
    </citation>
    <scope>NUCLEOTIDE SEQUENCE [LARGE SCALE GENOMIC DNA]</scope>
    <source>
        <strain evidence="1 2">LEGU1</strain>
    </source>
</reference>
<accession>A0ABX7C4N3</accession>
<dbReference type="InterPro" id="IPR025332">
    <property type="entry name" value="DUF4238"/>
</dbReference>
<evidence type="ECO:0000313" key="2">
    <source>
        <dbReference type="Proteomes" id="UP000595857"/>
    </source>
</evidence>
<keyword evidence="2" id="KW-1185">Reference proteome</keyword>
<dbReference type="EMBL" id="CP068046">
    <property type="protein sequence ID" value="QQR39202.1"/>
    <property type="molecule type" value="Genomic_DNA"/>
</dbReference>
<gene>
    <name evidence="1" type="ORF">JI748_15975</name>
</gene>
<evidence type="ECO:0000313" key="1">
    <source>
        <dbReference type="EMBL" id="QQR39202.1"/>
    </source>
</evidence>
<dbReference type="Pfam" id="PF14022">
    <property type="entry name" value="DUF4238"/>
    <property type="match status" value="1"/>
</dbReference>
<name>A0ABX7C4N3_9HYPH</name>
<proteinExistence type="predicted"/>
<protein>
    <submittedName>
        <fullName evidence="1">DUF4238 domain-containing protein</fullName>
    </submittedName>
</protein>
<dbReference type="RefSeq" id="WP_201632954.1">
    <property type="nucleotide sequence ID" value="NZ_CP068046.1"/>
</dbReference>
<sequence>MGRKRRHHFVPRLMLNRFASRSYPERKVYLTWMYSLNQEPIEVSTKDTGLEKDFHGENDHLEDMFMQVEGNDAALLRRAHEDGADLLSISGALADLAWVMAFRTKTLREHLTTAVQSGLSEMSRQATSEDAAAYYRRQIETTLQERFGELLNSLPEHEREAFKLSPQFKIVRQQAAQMAEALISSGVMGQFVSEGFSFVSKQAEETTVVRSSHNDGLEKLLLSEKRCPENRKPDKWLVVESAKGEFVLGDSVVFATDREGVPRSLVGASADTTDIYLPISPSKVLVGLMPGVEQPALKAAQIVDLAVSTSRQSFFANCFSPHLVELHRLRLGRDAHLMDTDLIKAAVAGVWSRNLSAGRTE</sequence>